<evidence type="ECO:0000256" key="5">
    <source>
        <dbReference type="ARBA" id="ARBA00022803"/>
    </source>
</evidence>
<dbReference type="SUPFAM" id="SSF54534">
    <property type="entry name" value="FKBP-like"/>
    <property type="match status" value="3"/>
</dbReference>
<dbReference type="PANTHER" id="PTHR46512:SF9">
    <property type="entry name" value="PEPTIDYLPROLYL ISOMERASE"/>
    <property type="match status" value="1"/>
</dbReference>
<dbReference type="EC" id="5.2.1.8" evidence="3 8"/>
<name>A0AAN9PA09_CROPI</name>
<evidence type="ECO:0000256" key="7">
    <source>
        <dbReference type="ARBA" id="ARBA00023235"/>
    </source>
</evidence>
<feature type="repeat" description="TPR" evidence="9">
    <location>
        <begin position="551"/>
        <end position="584"/>
    </location>
</feature>
<evidence type="ECO:0000313" key="13">
    <source>
        <dbReference type="EMBL" id="KAK7291048.1"/>
    </source>
</evidence>
<keyword evidence="10" id="KW-0175">Coiled coil</keyword>
<feature type="domain" description="PPIase FKBP-type" evidence="12">
    <location>
        <begin position="240"/>
        <end position="331"/>
    </location>
</feature>
<dbReference type="FunFam" id="1.25.40.10:FF:000008">
    <property type="entry name" value="Peptidylprolyl isomerase"/>
    <property type="match status" value="1"/>
</dbReference>
<keyword evidence="6 8" id="KW-0697">Rotamase</keyword>
<dbReference type="Proteomes" id="UP001372338">
    <property type="component" value="Unassembled WGS sequence"/>
</dbReference>
<feature type="region of interest" description="Disordered" evidence="11">
    <location>
        <begin position="624"/>
        <end position="661"/>
    </location>
</feature>
<feature type="coiled-coil region" evidence="10">
    <location>
        <begin position="580"/>
        <end position="607"/>
    </location>
</feature>
<accession>A0AAN9PA09</accession>
<evidence type="ECO:0000313" key="14">
    <source>
        <dbReference type="Proteomes" id="UP001372338"/>
    </source>
</evidence>
<dbReference type="EMBL" id="JAYWIO010000001">
    <property type="protein sequence ID" value="KAK7291048.1"/>
    <property type="molecule type" value="Genomic_DNA"/>
</dbReference>
<dbReference type="InterPro" id="IPR046357">
    <property type="entry name" value="PPIase_dom_sf"/>
</dbReference>
<comment type="caution">
    <text evidence="13">The sequence shown here is derived from an EMBL/GenBank/DDBJ whole genome shotgun (WGS) entry which is preliminary data.</text>
</comment>
<evidence type="ECO:0000256" key="4">
    <source>
        <dbReference type="ARBA" id="ARBA00022737"/>
    </source>
</evidence>
<dbReference type="Pfam" id="PF00254">
    <property type="entry name" value="FKBP_C"/>
    <property type="match status" value="3"/>
</dbReference>
<dbReference type="Gene3D" id="1.25.40.10">
    <property type="entry name" value="Tetratricopeptide repeat domain"/>
    <property type="match status" value="1"/>
</dbReference>
<evidence type="ECO:0000256" key="8">
    <source>
        <dbReference type="PROSITE-ProRule" id="PRU00277"/>
    </source>
</evidence>
<dbReference type="Gene3D" id="3.10.50.40">
    <property type="match status" value="3"/>
</dbReference>
<sequence length="661" mass="73304">MKQWRLLHHHRASTVAAVPSRQPTAATPHRLSSITVASQSLLPECTRNQNNKLKKKKKLRNRDNCRLRRRRVEAMAVLSDISVENELDEEPGEVIESAPPQKVGEERQLTNSGLKKKLLKRGSGLETPDFNDEVTVHYVGTLLDGTKLGSTRDRDQPLTFTLGQAQVAVGLDYGIITMKKGEVALFTLPDDLSVSPNSNPVTQFEVELISWIKVVDVCKDGGIVKKMMEKGTRNERPGDLDEVLVKYRVALVDGTVVAETPEGGVEFHVKDGHLFPGLPKVIMSMTRGEKAELIVQPQYAFEEKGREASSGLHTIPPNSVLHVNIELVSFKPVINVTGDSMVLKKILKEGEGAFTANEGAQVTVSYTAMLEDGTVFEKRGIGEAHPLEFITDEEQVIAGLDRAVATMKKGERSIIHIHPDYAFGNVEVRRDFAIVPRGSNVVYDVEMMDFIKEKAPWELSSDERIEVAGKKKEEGNLLFKGGKYQRAGNKYEKAADFVSEDGPFEDDEEKQAKALRVSCWLNGAACSLKLNDFPGAIKLCSQVLHVELHNVKALYRRAQAYIETGNFLSADVDIKKALEVEPQNREVMALQKKLKQLQAENNKKDAKLYGNMFAHKTKGSSVATKRLKVEKEEDERKTEEVMDKVADSAAPPDGGLVVDSS</sequence>
<dbReference type="PANTHER" id="PTHR46512">
    <property type="entry name" value="PEPTIDYLPROLYL ISOMERASE"/>
    <property type="match status" value="1"/>
</dbReference>
<evidence type="ECO:0000256" key="2">
    <source>
        <dbReference type="ARBA" id="ARBA00006577"/>
    </source>
</evidence>
<dbReference type="AlphaFoldDB" id="A0AAN9PA09"/>
<dbReference type="SUPFAM" id="SSF48452">
    <property type="entry name" value="TPR-like"/>
    <property type="match status" value="1"/>
</dbReference>
<keyword evidence="14" id="KW-1185">Reference proteome</keyword>
<proteinExistence type="inferred from homology"/>
<dbReference type="InterPro" id="IPR019734">
    <property type="entry name" value="TPR_rpt"/>
</dbReference>
<keyword evidence="4" id="KW-0677">Repeat</keyword>
<gene>
    <name evidence="13" type="ORF">RIF29_05909</name>
</gene>
<protein>
    <recommendedName>
        <fullName evidence="3 8">peptidylprolyl isomerase</fullName>
        <ecNumber evidence="3 8">5.2.1.8</ecNumber>
    </recommendedName>
</protein>
<dbReference type="InterPro" id="IPR050754">
    <property type="entry name" value="FKBP4/5/8-like"/>
</dbReference>
<evidence type="ECO:0000256" key="10">
    <source>
        <dbReference type="SAM" id="Coils"/>
    </source>
</evidence>
<reference evidence="13 14" key="1">
    <citation type="submission" date="2024-01" db="EMBL/GenBank/DDBJ databases">
        <title>The genomes of 5 underutilized Papilionoideae crops provide insights into root nodulation and disease resistanc.</title>
        <authorList>
            <person name="Yuan L."/>
        </authorList>
    </citation>
    <scope>NUCLEOTIDE SEQUENCE [LARGE SCALE GENOMIC DNA]</scope>
    <source>
        <strain evidence="13">ZHUSHIDOU_FW_LH</strain>
        <tissue evidence="13">Leaf</tissue>
    </source>
</reference>
<feature type="domain" description="PPIase FKBP-type" evidence="12">
    <location>
        <begin position="131"/>
        <end position="218"/>
    </location>
</feature>
<dbReference type="GO" id="GO:0003755">
    <property type="term" value="F:peptidyl-prolyl cis-trans isomerase activity"/>
    <property type="evidence" value="ECO:0007669"/>
    <property type="project" value="UniProtKB-KW"/>
</dbReference>
<dbReference type="InterPro" id="IPR001179">
    <property type="entry name" value="PPIase_FKBP_dom"/>
</dbReference>
<evidence type="ECO:0000256" key="1">
    <source>
        <dbReference type="ARBA" id="ARBA00000971"/>
    </source>
</evidence>
<evidence type="ECO:0000256" key="11">
    <source>
        <dbReference type="SAM" id="MobiDB-lite"/>
    </source>
</evidence>
<dbReference type="FunFam" id="3.10.50.40:FF:000017">
    <property type="entry name" value="Peptidylprolyl isomerase"/>
    <property type="match status" value="1"/>
</dbReference>
<evidence type="ECO:0000256" key="9">
    <source>
        <dbReference type="PROSITE-ProRule" id="PRU00339"/>
    </source>
</evidence>
<comment type="catalytic activity">
    <reaction evidence="1 8">
        <text>[protein]-peptidylproline (omega=180) = [protein]-peptidylproline (omega=0)</text>
        <dbReference type="Rhea" id="RHEA:16237"/>
        <dbReference type="Rhea" id="RHEA-COMP:10747"/>
        <dbReference type="Rhea" id="RHEA-COMP:10748"/>
        <dbReference type="ChEBI" id="CHEBI:83833"/>
        <dbReference type="ChEBI" id="CHEBI:83834"/>
        <dbReference type="EC" id="5.2.1.8"/>
    </reaction>
</comment>
<dbReference type="PROSITE" id="PS50059">
    <property type="entry name" value="FKBP_PPIASE"/>
    <property type="match status" value="3"/>
</dbReference>
<feature type="domain" description="PPIase FKBP-type" evidence="12">
    <location>
        <begin position="359"/>
        <end position="451"/>
    </location>
</feature>
<dbReference type="SMART" id="SM00028">
    <property type="entry name" value="TPR"/>
    <property type="match status" value="3"/>
</dbReference>
<organism evidence="13 14">
    <name type="scientific">Crotalaria pallida</name>
    <name type="common">Smooth rattlebox</name>
    <name type="synonym">Crotalaria striata</name>
    <dbReference type="NCBI Taxonomy" id="3830"/>
    <lineage>
        <taxon>Eukaryota</taxon>
        <taxon>Viridiplantae</taxon>
        <taxon>Streptophyta</taxon>
        <taxon>Embryophyta</taxon>
        <taxon>Tracheophyta</taxon>
        <taxon>Spermatophyta</taxon>
        <taxon>Magnoliopsida</taxon>
        <taxon>eudicotyledons</taxon>
        <taxon>Gunneridae</taxon>
        <taxon>Pentapetalae</taxon>
        <taxon>rosids</taxon>
        <taxon>fabids</taxon>
        <taxon>Fabales</taxon>
        <taxon>Fabaceae</taxon>
        <taxon>Papilionoideae</taxon>
        <taxon>50 kb inversion clade</taxon>
        <taxon>genistoids sensu lato</taxon>
        <taxon>core genistoids</taxon>
        <taxon>Crotalarieae</taxon>
        <taxon>Crotalaria</taxon>
    </lineage>
</organism>
<feature type="compositionally biased region" description="Basic and acidic residues" evidence="11">
    <location>
        <begin position="627"/>
        <end position="646"/>
    </location>
</feature>
<evidence type="ECO:0000259" key="12">
    <source>
        <dbReference type="PROSITE" id="PS50059"/>
    </source>
</evidence>
<feature type="region of interest" description="Disordered" evidence="11">
    <location>
        <begin position="89"/>
        <end position="110"/>
    </location>
</feature>
<evidence type="ECO:0000256" key="6">
    <source>
        <dbReference type="ARBA" id="ARBA00023110"/>
    </source>
</evidence>
<dbReference type="InterPro" id="IPR011990">
    <property type="entry name" value="TPR-like_helical_dom_sf"/>
</dbReference>
<comment type="similarity">
    <text evidence="2">Belongs to the FKBP-type PPIase family.</text>
</comment>
<keyword evidence="5 9" id="KW-0802">TPR repeat</keyword>
<dbReference type="PROSITE" id="PS50005">
    <property type="entry name" value="TPR"/>
    <property type="match status" value="1"/>
</dbReference>
<keyword evidence="7 8" id="KW-0413">Isomerase</keyword>
<evidence type="ECO:0000256" key="3">
    <source>
        <dbReference type="ARBA" id="ARBA00013194"/>
    </source>
</evidence>